<comment type="caution">
    <text evidence="8">The sequence shown here is derived from an EMBL/GenBank/DDBJ whole genome shotgun (WGS) entry which is preliminary data.</text>
</comment>
<evidence type="ECO:0000256" key="1">
    <source>
        <dbReference type="ARBA" id="ARBA00022553"/>
    </source>
</evidence>
<feature type="modified residue" description="4-aspartylphosphate" evidence="6">
    <location>
        <position position="53"/>
    </location>
</feature>
<dbReference type="SMART" id="SM00448">
    <property type="entry name" value="REC"/>
    <property type="match status" value="1"/>
</dbReference>
<feature type="domain" description="Response regulatory" evidence="7">
    <location>
        <begin position="4"/>
        <end position="120"/>
    </location>
</feature>
<dbReference type="FunFam" id="3.40.50.2300:FF:000001">
    <property type="entry name" value="DNA-binding response regulator PhoB"/>
    <property type="match status" value="1"/>
</dbReference>
<proteinExistence type="predicted"/>
<evidence type="ECO:0000313" key="8">
    <source>
        <dbReference type="EMBL" id="NKE72570.1"/>
    </source>
</evidence>
<dbReference type="Pfam" id="PF00072">
    <property type="entry name" value="Response_reg"/>
    <property type="match status" value="1"/>
</dbReference>
<evidence type="ECO:0000256" key="2">
    <source>
        <dbReference type="ARBA" id="ARBA00023012"/>
    </source>
</evidence>
<keyword evidence="9" id="KW-1185">Reference proteome</keyword>
<sequence>MSKRVLIVDDNQDAIHILSAVLKRGGYAVSVAKNGAEAVEMVRQDHPALILLDIMMPKMDGFEVCQEIKGSPETRAIPILMITARKDPESRKRGLEVGASEYLVKPIHPAEVLRKVQEYLGDDRSSPPSLKSIFLPFLLLREKITFQLGAFAYCSAVDKKPTI</sequence>
<dbReference type="RefSeq" id="WP_168062340.1">
    <property type="nucleotide sequence ID" value="NZ_VTOW01000003.1"/>
</dbReference>
<evidence type="ECO:0000313" key="9">
    <source>
        <dbReference type="Proteomes" id="UP000534783"/>
    </source>
</evidence>
<dbReference type="SUPFAM" id="SSF52172">
    <property type="entry name" value="CheY-like"/>
    <property type="match status" value="1"/>
</dbReference>
<evidence type="ECO:0000256" key="4">
    <source>
        <dbReference type="ARBA" id="ARBA00023125"/>
    </source>
</evidence>
<organism evidence="8 9">
    <name type="scientific">Candidatus Manganitrophus noduliformans</name>
    <dbReference type="NCBI Taxonomy" id="2606439"/>
    <lineage>
        <taxon>Bacteria</taxon>
        <taxon>Pseudomonadati</taxon>
        <taxon>Nitrospirota</taxon>
        <taxon>Nitrospiria</taxon>
        <taxon>Candidatus Troglogloeales</taxon>
        <taxon>Candidatus Manganitrophaceae</taxon>
        <taxon>Candidatus Manganitrophus</taxon>
    </lineage>
</organism>
<dbReference type="InterPro" id="IPR050595">
    <property type="entry name" value="Bact_response_regulator"/>
</dbReference>
<dbReference type="AlphaFoldDB" id="A0A7X6DSK8"/>
<evidence type="ECO:0000259" key="7">
    <source>
        <dbReference type="PROSITE" id="PS50110"/>
    </source>
</evidence>
<dbReference type="EMBL" id="VTOW01000003">
    <property type="protein sequence ID" value="NKE72570.1"/>
    <property type="molecule type" value="Genomic_DNA"/>
</dbReference>
<keyword evidence="2" id="KW-0902">Two-component regulatory system</keyword>
<dbReference type="InterPro" id="IPR011006">
    <property type="entry name" value="CheY-like_superfamily"/>
</dbReference>
<dbReference type="PROSITE" id="PS50110">
    <property type="entry name" value="RESPONSE_REGULATORY"/>
    <property type="match status" value="1"/>
</dbReference>
<protein>
    <submittedName>
        <fullName evidence="8">Response regulator</fullName>
    </submittedName>
</protein>
<evidence type="ECO:0000256" key="6">
    <source>
        <dbReference type="PROSITE-ProRule" id="PRU00169"/>
    </source>
</evidence>
<evidence type="ECO:0000256" key="3">
    <source>
        <dbReference type="ARBA" id="ARBA00023015"/>
    </source>
</evidence>
<dbReference type="Gene3D" id="3.40.50.2300">
    <property type="match status" value="1"/>
</dbReference>
<dbReference type="Proteomes" id="UP000534783">
    <property type="component" value="Unassembled WGS sequence"/>
</dbReference>
<keyword evidence="3" id="KW-0805">Transcription regulation</keyword>
<accession>A0A7X6DSK8</accession>
<dbReference type="GO" id="GO:0000160">
    <property type="term" value="P:phosphorelay signal transduction system"/>
    <property type="evidence" value="ECO:0007669"/>
    <property type="project" value="UniProtKB-KW"/>
</dbReference>
<dbReference type="PANTHER" id="PTHR44591:SF3">
    <property type="entry name" value="RESPONSE REGULATORY DOMAIN-CONTAINING PROTEIN"/>
    <property type="match status" value="1"/>
</dbReference>
<name>A0A7X6DSK8_9BACT</name>
<evidence type="ECO:0000256" key="5">
    <source>
        <dbReference type="ARBA" id="ARBA00023163"/>
    </source>
</evidence>
<dbReference type="GO" id="GO:0003677">
    <property type="term" value="F:DNA binding"/>
    <property type="evidence" value="ECO:0007669"/>
    <property type="project" value="UniProtKB-KW"/>
</dbReference>
<dbReference type="InterPro" id="IPR001789">
    <property type="entry name" value="Sig_transdc_resp-reg_receiver"/>
</dbReference>
<dbReference type="PANTHER" id="PTHR44591">
    <property type="entry name" value="STRESS RESPONSE REGULATOR PROTEIN 1"/>
    <property type="match status" value="1"/>
</dbReference>
<keyword evidence="5" id="KW-0804">Transcription</keyword>
<keyword evidence="1 6" id="KW-0597">Phosphoprotein</keyword>
<gene>
    <name evidence="8" type="ORF">MNODULE_17600</name>
</gene>
<reference evidence="8 9" key="1">
    <citation type="journal article" date="2020" name="Nature">
        <title>Bacterial chemolithoautotrophy via manganese oxidation.</title>
        <authorList>
            <person name="Yu H."/>
            <person name="Leadbetter J.R."/>
        </authorList>
    </citation>
    <scope>NUCLEOTIDE SEQUENCE [LARGE SCALE GENOMIC DNA]</scope>
    <source>
        <strain evidence="8 9">Mn-1</strain>
    </source>
</reference>
<keyword evidence="4" id="KW-0238">DNA-binding</keyword>